<accession>A0ACC0D855</accession>
<reference evidence="1 2" key="1">
    <citation type="journal article" date="2022" name="New Phytol.">
        <title>Ecological generalism drives hyperdiversity of secondary metabolite gene clusters in xylarialean endophytes.</title>
        <authorList>
            <person name="Franco M.E.E."/>
            <person name="Wisecaver J.H."/>
            <person name="Arnold A.E."/>
            <person name="Ju Y.M."/>
            <person name="Slot J.C."/>
            <person name="Ahrendt S."/>
            <person name="Moore L.P."/>
            <person name="Eastman K.E."/>
            <person name="Scott K."/>
            <person name="Konkel Z."/>
            <person name="Mondo S.J."/>
            <person name="Kuo A."/>
            <person name="Hayes R.D."/>
            <person name="Haridas S."/>
            <person name="Andreopoulos B."/>
            <person name="Riley R."/>
            <person name="LaButti K."/>
            <person name="Pangilinan J."/>
            <person name="Lipzen A."/>
            <person name="Amirebrahimi M."/>
            <person name="Yan J."/>
            <person name="Adam C."/>
            <person name="Keymanesh K."/>
            <person name="Ng V."/>
            <person name="Louie K."/>
            <person name="Northen T."/>
            <person name="Drula E."/>
            <person name="Henrissat B."/>
            <person name="Hsieh H.M."/>
            <person name="Youens-Clark K."/>
            <person name="Lutzoni F."/>
            <person name="Miadlikowska J."/>
            <person name="Eastwood D.C."/>
            <person name="Hamelin R.C."/>
            <person name="Grigoriev I.V."/>
            <person name="U'Ren J.M."/>
        </authorList>
    </citation>
    <scope>NUCLEOTIDE SEQUENCE [LARGE SCALE GENOMIC DNA]</scope>
    <source>
        <strain evidence="1 2">ER1909</strain>
    </source>
</reference>
<dbReference type="Proteomes" id="UP001497680">
    <property type="component" value="Unassembled WGS sequence"/>
</dbReference>
<feature type="non-terminal residue" evidence="1">
    <location>
        <position position="593"/>
    </location>
</feature>
<comment type="caution">
    <text evidence="1">The sequence shown here is derived from an EMBL/GenBank/DDBJ whole genome shotgun (WGS) entry which is preliminary data.</text>
</comment>
<proteinExistence type="predicted"/>
<name>A0ACC0D855_9PEZI</name>
<evidence type="ECO:0000313" key="2">
    <source>
        <dbReference type="Proteomes" id="UP001497680"/>
    </source>
</evidence>
<evidence type="ECO:0000313" key="1">
    <source>
        <dbReference type="EMBL" id="KAI6088905.1"/>
    </source>
</evidence>
<keyword evidence="2" id="KW-1185">Reference proteome</keyword>
<dbReference type="EMBL" id="MU394298">
    <property type="protein sequence ID" value="KAI6088905.1"/>
    <property type="molecule type" value="Genomic_DNA"/>
</dbReference>
<gene>
    <name evidence="1" type="ORF">F4821DRAFT_232506</name>
</gene>
<protein>
    <submittedName>
        <fullName evidence="1">Uncharacterized protein</fullName>
    </submittedName>
</protein>
<sequence length="593" mass="66362">MSRIIQERIMTCSQFVSRMSHVPANIANQHQRLCQEISQLLNSLVQNLIHERDTARAARVQEEVHIKYQQLVQVHSSLEAERNSLEKRLHYSLEREKSTQRELKDWEIRVENKVKQLESLEEKAKEFQERHTKAASEWEKQDKRSFKQIQALENEVKKLRSRVAMLAEKANVSADEALKIEPNEFPSPSIPALSVPSHRSLDKDTTQDLIARLINPGAKESSEKGSGFKPNPKAPAWKPTGSSKTSKVGAGSALGNPSNWPALVSPDAVSTGVAPSSSGSPDSSDSSGMIPAVVTQGDLAPKTHIARLKDDWDIHDIRDATEHLYALTKGYIVHCHLKVGDSSLVPDDKLAVQERPTWTYLLNLAFSDPQQAEVHVRYLLSVDSYRQHIVMRIILDYIFKKMLSPRVFLGISSEIDEHLSALQDKIADLGQPEGPQNSAQARARQRVLEQHARVIGYAVNSEKAEKFKDGTIKRHAEILCRILKPLRCKSIDDEKATRLLQLITDVTWEISAKVWASGLTLNYQFFECGSGFTSNTMEAINAGPLGYSSKELQAASHLRVSFVATPMLTVRDERKEGEDVVVQGVKKAAVLIM</sequence>
<organism evidence="1 2">
    <name type="scientific">Hypoxylon rubiginosum</name>
    <dbReference type="NCBI Taxonomy" id="110542"/>
    <lineage>
        <taxon>Eukaryota</taxon>
        <taxon>Fungi</taxon>
        <taxon>Dikarya</taxon>
        <taxon>Ascomycota</taxon>
        <taxon>Pezizomycotina</taxon>
        <taxon>Sordariomycetes</taxon>
        <taxon>Xylariomycetidae</taxon>
        <taxon>Xylariales</taxon>
        <taxon>Hypoxylaceae</taxon>
        <taxon>Hypoxylon</taxon>
    </lineage>
</organism>